<gene>
    <name evidence="2" type="ORF">Bealeia1_00981</name>
</gene>
<keyword evidence="3" id="KW-1185">Reference proteome</keyword>
<sequence length="157" mass="17326">MKKLALLSLLTLSACASHCPCSEKKTTVIPTENVVQRNPKAFAEAYMAYLKEIGKVPLHKVSEIPHPFSADCKKTMNGAVVAKSSDEFVAQLSQAKKMYQLWKFEGIEIIPSQSTNSATIHYVISSQGLGRLEVLKVLRFAENGKVKEVLEVFAEAK</sequence>
<proteinExistence type="predicted"/>
<reference evidence="2 3" key="1">
    <citation type="journal article" date="2024" name="Environ. Microbiol.">
        <title>Novel evolutionary insights on the interactions of the Holosporales (Alphaproteobacteria) with eukaryotic hosts from comparative genomics.</title>
        <authorList>
            <person name="Giovannini M."/>
            <person name="Petroni G."/>
            <person name="Castelli M."/>
        </authorList>
    </citation>
    <scope>NUCLEOTIDE SEQUENCE [LARGE SCALE GENOMIC DNA]</scope>
    <source>
        <strain evidence="2 3">US_Bl 15I1</strain>
    </source>
</reference>
<evidence type="ECO:0000313" key="2">
    <source>
        <dbReference type="EMBL" id="WVX66796.1"/>
    </source>
</evidence>
<evidence type="ECO:0000256" key="1">
    <source>
        <dbReference type="SAM" id="SignalP"/>
    </source>
</evidence>
<dbReference type="EMBL" id="CP133270">
    <property type="protein sequence ID" value="WVX66796.1"/>
    <property type="molecule type" value="Genomic_DNA"/>
</dbReference>
<name>A0ABZ2C5B6_9PROT</name>
<organism evidence="2 3">
    <name type="scientific">Candidatus Bealeia paramacronuclearis</name>
    <dbReference type="NCBI Taxonomy" id="1921001"/>
    <lineage>
        <taxon>Bacteria</taxon>
        <taxon>Pseudomonadati</taxon>
        <taxon>Pseudomonadota</taxon>
        <taxon>Alphaproteobacteria</taxon>
        <taxon>Holosporales</taxon>
        <taxon>Holosporaceae</taxon>
        <taxon>Candidatus Bealeia</taxon>
    </lineage>
</organism>
<dbReference type="PROSITE" id="PS51257">
    <property type="entry name" value="PROKAR_LIPOPROTEIN"/>
    <property type="match status" value="1"/>
</dbReference>
<evidence type="ECO:0008006" key="4">
    <source>
        <dbReference type="Google" id="ProtNLM"/>
    </source>
</evidence>
<feature type="chain" id="PRO_5046763674" description="Nuclear transport factor 2 family protein" evidence="1">
    <location>
        <begin position="19"/>
        <end position="157"/>
    </location>
</feature>
<protein>
    <recommendedName>
        <fullName evidence="4">Nuclear transport factor 2 family protein</fullName>
    </recommendedName>
</protein>
<feature type="signal peptide" evidence="1">
    <location>
        <begin position="1"/>
        <end position="18"/>
    </location>
</feature>
<accession>A0ABZ2C5B6</accession>
<evidence type="ECO:0000313" key="3">
    <source>
        <dbReference type="Proteomes" id="UP001330434"/>
    </source>
</evidence>
<keyword evidence="1" id="KW-0732">Signal</keyword>
<dbReference type="Proteomes" id="UP001330434">
    <property type="component" value="Chromosome"/>
</dbReference>
<dbReference type="RefSeq" id="WP_331255620.1">
    <property type="nucleotide sequence ID" value="NZ_CP133270.1"/>
</dbReference>